<keyword evidence="2" id="KW-0004">4Fe-4S</keyword>
<feature type="domain" description="4Fe-4S ferredoxin-type" evidence="8">
    <location>
        <begin position="2"/>
        <end position="22"/>
    </location>
</feature>
<dbReference type="Pfam" id="PF14691">
    <property type="entry name" value="Fer4_20"/>
    <property type="match status" value="1"/>
</dbReference>
<dbReference type="GO" id="GO:0051539">
    <property type="term" value="F:4 iron, 4 sulfur cluster binding"/>
    <property type="evidence" value="ECO:0007669"/>
    <property type="project" value="UniProtKB-KW"/>
</dbReference>
<dbReference type="InterPro" id="IPR017896">
    <property type="entry name" value="4Fe4S_Fe-S-bd"/>
</dbReference>
<dbReference type="AlphaFoldDB" id="A0AA95GJ99"/>
<dbReference type="SUPFAM" id="SSF54862">
    <property type="entry name" value="4Fe-4S ferredoxins"/>
    <property type="match status" value="1"/>
</dbReference>
<gene>
    <name evidence="9" type="ORF">QE207_17545</name>
</gene>
<protein>
    <submittedName>
        <fullName evidence="9">FAD-dependent oxidoreductase</fullName>
    </submittedName>
</protein>
<evidence type="ECO:0000256" key="5">
    <source>
        <dbReference type="ARBA" id="ARBA00023002"/>
    </source>
</evidence>
<feature type="domain" description="4Fe-4S ferredoxin-type" evidence="8">
    <location>
        <begin position="78"/>
        <end position="107"/>
    </location>
</feature>
<evidence type="ECO:0000313" key="9">
    <source>
        <dbReference type="EMBL" id="WGL95411.1"/>
    </source>
</evidence>
<dbReference type="GO" id="GO:0016491">
    <property type="term" value="F:oxidoreductase activity"/>
    <property type="evidence" value="ECO:0007669"/>
    <property type="project" value="UniProtKB-KW"/>
</dbReference>
<dbReference type="InterPro" id="IPR017900">
    <property type="entry name" value="4Fe4S_Fe_S_CS"/>
</dbReference>
<keyword evidence="7" id="KW-0411">Iron-sulfur</keyword>
<dbReference type="GO" id="GO:0046872">
    <property type="term" value="F:metal ion binding"/>
    <property type="evidence" value="ECO:0007669"/>
    <property type="project" value="UniProtKB-KW"/>
</dbReference>
<evidence type="ECO:0000259" key="8">
    <source>
        <dbReference type="PROSITE" id="PS51379"/>
    </source>
</evidence>
<dbReference type="CDD" id="cd10554">
    <property type="entry name" value="HycB_like"/>
    <property type="match status" value="1"/>
</dbReference>
<dbReference type="FunFam" id="3.50.50.60:FF:000041">
    <property type="entry name" value="Glutamate synthase, small subunit"/>
    <property type="match status" value="1"/>
</dbReference>
<dbReference type="NCBIfam" id="TIGR01318">
    <property type="entry name" value="gltD_gamma_fam"/>
    <property type="match status" value="1"/>
</dbReference>
<keyword evidence="5" id="KW-0560">Oxidoreductase</keyword>
<evidence type="ECO:0000256" key="6">
    <source>
        <dbReference type="ARBA" id="ARBA00023004"/>
    </source>
</evidence>
<dbReference type="Pfam" id="PF07992">
    <property type="entry name" value="Pyr_redox_2"/>
    <property type="match status" value="1"/>
</dbReference>
<dbReference type="Pfam" id="PF13247">
    <property type="entry name" value="Fer4_11"/>
    <property type="match status" value="1"/>
</dbReference>
<evidence type="ECO:0000256" key="1">
    <source>
        <dbReference type="ARBA" id="ARBA00001966"/>
    </source>
</evidence>
<evidence type="ECO:0000256" key="3">
    <source>
        <dbReference type="ARBA" id="ARBA00022723"/>
    </source>
</evidence>
<dbReference type="PRINTS" id="PR00419">
    <property type="entry name" value="ADXRDTASE"/>
</dbReference>
<dbReference type="InterPro" id="IPR028261">
    <property type="entry name" value="DPD_II"/>
</dbReference>
<dbReference type="Gene3D" id="3.50.50.60">
    <property type="entry name" value="FAD/NAD(P)-binding domain"/>
    <property type="match status" value="3"/>
</dbReference>
<sequence>MNKMIIADPSECIGCHVCEIACVVAHNHQCWPQSTGEFVPRIRVLNDEKNSIAVTCRHCNNAPCITSCPVDALRFVSATVQLDQNRCIGCKSCIIACPFGAIDMVPAVDSNIVLAQKCDMCQTTSVVQPACVTHCPTQALRIFDEQTLLTLRQERQQRTIDSEDYRQFEKQLPRKQILNKPLRKGAQKISAQQRIQHFAEIYIGLDQQQAHYESTRCLYCAQKAHCNLICPLHNHIPDFIQLVSEGNIMDAAELCHQSSSLPEICGRVCPQDRLCEGACTLKHHGGSVSIGNLERYITDTALAQGWRPNLSQVSPRSERVAIIGAGPAGLGCADILARAGVQADVYERHPEIGGLLTFGIPPFKLDKQLLSSRRKIFSAMGIQFHLNCEIGQNISFTRLTNDYDAIFLGTGTYGLMKIGLENEHASGVVQALDFLTANTRRVMGLEDDPRYPWIEITDKKVVVVGGGDTAMDCLRTAVRRNAASVTCAYRRDEASMPGSKKEVTNAREEGVEFLFNVSLQCIVLDDTGKVSAVKLTRVQLGEPGKDGRRRPQLIAGSEFELALDVLIIAFGFQPHEMPWLQGHNINLDDWGLIQTGGQGRLLTQTSNDKIFAGGDAVHGADLVVTAMAAGRQAARDILNFLDRKSSTNQ</sequence>
<name>A0AA95GJ99_9GAMM</name>
<evidence type="ECO:0000256" key="2">
    <source>
        <dbReference type="ARBA" id="ARBA00022485"/>
    </source>
</evidence>
<proteinExistence type="predicted"/>
<dbReference type="SUPFAM" id="SSF51971">
    <property type="entry name" value="Nucleotide-binding domain"/>
    <property type="match status" value="1"/>
</dbReference>
<dbReference type="RefSeq" id="WP_280629367.1">
    <property type="nucleotide sequence ID" value="NZ_CP123498.1"/>
</dbReference>
<dbReference type="EMBL" id="CP123498">
    <property type="protein sequence ID" value="WGL95411.1"/>
    <property type="molecule type" value="Genomic_DNA"/>
</dbReference>
<dbReference type="InterPro" id="IPR036188">
    <property type="entry name" value="FAD/NAD-bd_sf"/>
</dbReference>
<organism evidence="9 10">
    <name type="scientific">Arsenophonus nasoniae</name>
    <name type="common">son-killer infecting Nasonia vitripennis</name>
    <dbReference type="NCBI Taxonomy" id="638"/>
    <lineage>
        <taxon>Bacteria</taxon>
        <taxon>Pseudomonadati</taxon>
        <taxon>Pseudomonadota</taxon>
        <taxon>Gammaproteobacteria</taxon>
        <taxon>Enterobacterales</taxon>
        <taxon>Morganellaceae</taxon>
        <taxon>Arsenophonus</taxon>
    </lineage>
</organism>
<accession>A0AA95GJ99</accession>
<dbReference type="PANTHER" id="PTHR42783:SF3">
    <property type="entry name" value="GLUTAMATE SYNTHASE [NADPH] SMALL CHAIN-RELATED"/>
    <property type="match status" value="1"/>
</dbReference>
<dbReference type="InterPro" id="IPR006006">
    <property type="entry name" value="GltD-like"/>
</dbReference>
<dbReference type="PROSITE" id="PS51379">
    <property type="entry name" value="4FE4S_FER_2"/>
    <property type="match status" value="2"/>
</dbReference>
<dbReference type="PANTHER" id="PTHR42783">
    <property type="entry name" value="GLUTAMATE SYNTHASE [NADPH] SMALL CHAIN"/>
    <property type="match status" value="1"/>
</dbReference>
<dbReference type="Gene3D" id="3.30.70.20">
    <property type="match status" value="2"/>
</dbReference>
<dbReference type="Proteomes" id="UP001177597">
    <property type="component" value="Chromosome"/>
</dbReference>
<dbReference type="InterPro" id="IPR023753">
    <property type="entry name" value="FAD/NAD-binding_dom"/>
</dbReference>
<evidence type="ECO:0000256" key="7">
    <source>
        <dbReference type="ARBA" id="ARBA00023014"/>
    </source>
</evidence>
<keyword evidence="3" id="KW-0479">Metal-binding</keyword>
<reference evidence="9" key="1">
    <citation type="submission" date="2023-04" db="EMBL/GenBank/DDBJ databases">
        <title>Genome dynamics across the evolutionary transition to endosymbiosis.</title>
        <authorList>
            <person name="Siozios S."/>
            <person name="Nadal-Jimenez P."/>
            <person name="Azagi T."/>
            <person name="Sprong H."/>
            <person name="Frost C.L."/>
            <person name="Parratt S.R."/>
            <person name="Taylor G."/>
            <person name="Brettell L."/>
            <person name="Lew K.C."/>
            <person name="Croft L."/>
            <person name="King K.C."/>
            <person name="Brockhurst M.A."/>
            <person name="Hypsa V."/>
            <person name="Novakova E."/>
            <person name="Darby A.C."/>
            <person name="Hurst G.D.D."/>
        </authorList>
    </citation>
    <scope>NUCLEOTIDE SEQUENCE</scope>
    <source>
        <strain evidence="9">AIh</strain>
    </source>
</reference>
<dbReference type="PROSITE" id="PS00198">
    <property type="entry name" value="4FE4S_FER_1"/>
    <property type="match status" value="1"/>
</dbReference>
<dbReference type="Gene3D" id="1.10.1060.10">
    <property type="entry name" value="Alpha-helical ferredoxin"/>
    <property type="match status" value="1"/>
</dbReference>
<dbReference type="InterPro" id="IPR009051">
    <property type="entry name" value="Helical_ferredxn"/>
</dbReference>
<evidence type="ECO:0000256" key="4">
    <source>
        <dbReference type="ARBA" id="ARBA00022857"/>
    </source>
</evidence>
<evidence type="ECO:0000313" key="10">
    <source>
        <dbReference type="Proteomes" id="UP001177597"/>
    </source>
</evidence>
<comment type="cofactor">
    <cofactor evidence="1">
        <name>[4Fe-4S] cluster</name>
        <dbReference type="ChEBI" id="CHEBI:49883"/>
    </cofactor>
</comment>
<keyword evidence="4" id="KW-0521">NADP</keyword>
<keyword evidence="6" id="KW-0408">Iron</keyword>